<dbReference type="PROSITE" id="PS50016">
    <property type="entry name" value="ZF_PHD_2"/>
    <property type="match status" value="1"/>
</dbReference>
<dbReference type="SUPFAM" id="SSF57903">
    <property type="entry name" value="FYVE/PHD zinc finger"/>
    <property type="match status" value="1"/>
</dbReference>
<dbReference type="InterPro" id="IPR001739">
    <property type="entry name" value="Methyl_CpG_DNA-bd"/>
</dbReference>
<dbReference type="GO" id="GO:0008734">
    <property type="term" value="F:L-aspartate oxidase activity"/>
    <property type="evidence" value="ECO:0007669"/>
    <property type="project" value="UniProtKB-EC"/>
</dbReference>
<dbReference type="PROSITE" id="PS01359">
    <property type="entry name" value="ZF_PHD_1"/>
    <property type="match status" value="1"/>
</dbReference>
<dbReference type="InterPro" id="IPR001965">
    <property type="entry name" value="Znf_PHD"/>
</dbReference>
<evidence type="ECO:0000256" key="6">
    <source>
        <dbReference type="ARBA" id="ARBA00023015"/>
    </source>
</evidence>
<dbReference type="GO" id="GO:0005634">
    <property type="term" value="C:nucleus"/>
    <property type="evidence" value="ECO:0007669"/>
    <property type="project" value="UniProtKB-SubCell"/>
</dbReference>
<dbReference type="GO" id="GO:0016740">
    <property type="term" value="F:transferase activity"/>
    <property type="evidence" value="ECO:0007669"/>
    <property type="project" value="UniProtKB-KW"/>
</dbReference>
<dbReference type="InterPro" id="IPR019787">
    <property type="entry name" value="Znf_PHD-finger"/>
</dbReference>
<dbReference type="PROSITE" id="PS50827">
    <property type="entry name" value="DDT"/>
    <property type="match status" value="1"/>
</dbReference>
<keyword evidence="3" id="KW-0479">Metal-binding</keyword>
<keyword evidence="4 10" id="KW-0863">Zinc-finger</keyword>
<feature type="region of interest" description="Disordered" evidence="11">
    <location>
        <begin position="835"/>
        <end position="856"/>
    </location>
</feature>
<dbReference type="PROSITE" id="PS51542">
    <property type="entry name" value="FYRN"/>
    <property type="match status" value="1"/>
</dbReference>
<dbReference type="PANTHER" id="PTHR47162">
    <property type="entry name" value="OS02G0192300 PROTEIN"/>
    <property type="match status" value="1"/>
</dbReference>
<dbReference type="GO" id="GO:0003677">
    <property type="term" value="F:DNA binding"/>
    <property type="evidence" value="ECO:0007669"/>
    <property type="project" value="UniProtKB-KW"/>
</dbReference>
<evidence type="ECO:0000259" key="13">
    <source>
        <dbReference type="PROSITE" id="PS50827"/>
    </source>
</evidence>
<dbReference type="Pfam" id="PF01429">
    <property type="entry name" value="MBD"/>
    <property type="match status" value="1"/>
</dbReference>
<dbReference type="GO" id="GO:0140993">
    <property type="term" value="F:histone modifying activity"/>
    <property type="evidence" value="ECO:0007669"/>
    <property type="project" value="UniProtKB-ARBA"/>
</dbReference>
<evidence type="ECO:0000256" key="1">
    <source>
        <dbReference type="ARBA" id="ARBA00004123"/>
    </source>
</evidence>
<evidence type="ECO:0000256" key="11">
    <source>
        <dbReference type="SAM" id="MobiDB-lite"/>
    </source>
</evidence>
<evidence type="ECO:0000256" key="8">
    <source>
        <dbReference type="ARBA" id="ARBA00023163"/>
    </source>
</evidence>
<keyword evidence="9" id="KW-0539">Nucleus</keyword>
<feature type="compositionally biased region" description="Polar residues" evidence="11">
    <location>
        <begin position="835"/>
        <end position="853"/>
    </location>
</feature>
<dbReference type="CDD" id="cd15517">
    <property type="entry name" value="PHD_TCF19_like"/>
    <property type="match status" value="1"/>
</dbReference>
<keyword evidence="2" id="KW-0808">Transferase</keyword>
<feature type="domain" description="DDT" evidence="13">
    <location>
        <begin position="776"/>
        <end position="839"/>
    </location>
</feature>
<evidence type="ECO:0000256" key="7">
    <source>
        <dbReference type="ARBA" id="ARBA00023125"/>
    </source>
</evidence>
<dbReference type="EMBL" id="GHES01005095">
    <property type="protein sequence ID" value="MPA35654.1"/>
    <property type="molecule type" value="Transcribed_RNA"/>
</dbReference>
<dbReference type="InterPro" id="IPR013083">
    <property type="entry name" value="Znf_RING/FYVE/PHD"/>
</dbReference>
<dbReference type="InterPro" id="IPR011011">
    <property type="entry name" value="Znf_FYVE_PHD"/>
</dbReference>
<dbReference type="InterPro" id="IPR003888">
    <property type="entry name" value="FYrich_N"/>
</dbReference>
<feature type="compositionally biased region" description="Low complexity" evidence="11">
    <location>
        <begin position="27"/>
        <end position="37"/>
    </location>
</feature>
<evidence type="ECO:0000256" key="9">
    <source>
        <dbReference type="ARBA" id="ARBA00023242"/>
    </source>
</evidence>
<dbReference type="InterPro" id="IPR018501">
    <property type="entry name" value="DDT_dom"/>
</dbReference>
<dbReference type="Gene3D" id="3.30.40.10">
    <property type="entry name" value="Zinc/RING finger domain, C3HC4 (zinc finger)"/>
    <property type="match status" value="1"/>
</dbReference>
<dbReference type="InterPro" id="IPR016177">
    <property type="entry name" value="DNA-bd_dom_sf"/>
</dbReference>
<accession>A0A5B6YUQ3</accession>
<dbReference type="GO" id="GO:0048731">
    <property type="term" value="P:system development"/>
    <property type="evidence" value="ECO:0007669"/>
    <property type="project" value="UniProtKB-ARBA"/>
</dbReference>
<dbReference type="PANTHER" id="PTHR47162:SF8">
    <property type="entry name" value="METHYL-CPG-BINDING DOMAIN-CONTAINING PROTEIN 9"/>
    <property type="match status" value="1"/>
</dbReference>
<proteinExistence type="predicted"/>
<evidence type="ECO:0000256" key="5">
    <source>
        <dbReference type="ARBA" id="ARBA00022833"/>
    </source>
</evidence>
<dbReference type="AlphaFoldDB" id="A0A5B6YUQ3"/>
<evidence type="ECO:0000259" key="14">
    <source>
        <dbReference type="PROSITE" id="PS50982"/>
    </source>
</evidence>
<keyword evidence="8" id="KW-0804">Transcription</keyword>
<dbReference type="InterPro" id="IPR019786">
    <property type="entry name" value="Zinc_finger_PHD-type_CS"/>
</dbReference>
<keyword evidence="5" id="KW-0862">Zinc</keyword>
<keyword evidence="7" id="KW-0238">DNA-binding</keyword>
<dbReference type="EC" id="1.4.3.16" evidence="15"/>
<organism evidence="15">
    <name type="scientific">Davidia involucrata</name>
    <name type="common">Dove tree</name>
    <dbReference type="NCBI Taxonomy" id="16924"/>
    <lineage>
        <taxon>Eukaryota</taxon>
        <taxon>Viridiplantae</taxon>
        <taxon>Streptophyta</taxon>
        <taxon>Embryophyta</taxon>
        <taxon>Tracheophyta</taxon>
        <taxon>Spermatophyta</taxon>
        <taxon>Magnoliopsida</taxon>
        <taxon>eudicotyledons</taxon>
        <taxon>Gunneridae</taxon>
        <taxon>Pentapetalae</taxon>
        <taxon>asterids</taxon>
        <taxon>Cornales</taxon>
        <taxon>Nyssaceae</taxon>
        <taxon>Davidia</taxon>
    </lineage>
</organism>
<dbReference type="GO" id="GO:0008270">
    <property type="term" value="F:zinc ion binding"/>
    <property type="evidence" value="ECO:0007669"/>
    <property type="project" value="UniProtKB-KW"/>
</dbReference>
<evidence type="ECO:0000256" key="2">
    <source>
        <dbReference type="ARBA" id="ARBA00022679"/>
    </source>
</evidence>
<evidence type="ECO:0000256" key="3">
    <source>
        <dbReference type="ARBA" id="ARBA00022723"/>
    </source>
</evidence>
<gene>
    <name evidence="15" type="ORF">Din_005095</name>
</gene>
<dbReference type="PROSITE" id="PS50982">
    <property type="entry name" value="MBD"/>
    <property type="match status" value="1"/>
</dbReference>
<dbReference type="Pfam" id="PF02791">
    <property type="entry name" value="DDT"/>
    <property type="match status" value="1"/>
</dbReference>
<protein>
    <submittedName>
        <fullName evidence="15">Putative methyl-CpG-binding domain-containing protein 9 isoform X2</fullName>
        <ecNumber evidence="15">1.4.3.16</ecNumber>
    </submittedName>
</protein>
<comment type="subcellular location">
    <subcellularLocation>
        <location evidence="1">Nucleus</location>
    </subcellularLocation>
</comment>
<dbReference type="InterPro" id="IPR003889">
    <property type="entry name" value="FYrich_C"/>
</dbReference>
<name>A0A5B6YUQ3_DAVIN</name>
<dbReference type="PROSITE" id="PS51543">
    <property type="entry name" value="FYRC"/>
    <property type="match status" value="1"/>
</dbReference>
<evidence type="ECO:0000259" key="12">
    <source>
        <dbReference type="PROSITE" id="PS50016"/>
    </source>
</evidence>
<reference evidence="15" key="1">
    <citation type="submission" date="2019-08" db="EMBL/GenBank/DDBJ databases">
        <title>Reference gene set and small RNA set construction with multiple tissues from Davidia involucrata Baill.</title>
        <authorList>
            <person name="Yang H."/>
            <person name="Zhou C."/>
            <person name="Li G."/>
            <person name="Wang J."/>
            <person name="Gao P."/>
            <person name="Wang M."/>
            <person name="Wang R."/>
            <person name="Zhao Y."/>
        </authorList>
    </citation>
    <scope>NUCLEOTIDE SEQUENCE</scope>
    <source>
        <tissue evidence="15">Mixed with DoveR01_LX</tissue>
    </source>
</reference>
<dbReference type="Pfam" id="PF00628">
    <property type="entry name" value="PHD"/>
    <property type="match status" value="1"/>
</dbReference>
<feature type="domain" description="MBD" evidence="14">
    <location>
        <begin position="262"/>
        <end position="331"/>
    </location>
</feature>
<evidence type="ECO:0000313" key="15">
    <source>
        <dbReference type="EMBL" id="MPA35654.1"/>
    </source>
</evidence>
<feature type="region of interest" description="Disordered" evidence="11">
    <location>
        <begin position="1"/>
        <end position="38"/>
    </location>
</feature>
<keyword evidence="6" id="KW-0805">Transcription regulation</keyword>
<sequence>MMEVTGSAHDKPEPTRSALGIDLNEIPSSSSPESLSPDAFAVVQAYQDQPTPPAGDPAEVPGDSFGSVCGACGLPEVRGHVVVCDGCESGFHIGCAGMQGRQVLMLDEWMCGKCVSNGVPSNRWPLGSKWMVASGQKHAGVRLLDIGALPPCDGESEAGEELLDSRKQTPGDNSFGGNPFGAPVTFSNLYAGNGLGFQKASGIVTHTVKSSFEDILHHTKSAGRNFEEVDMHSLLGRFRSSNHTAIRLPPQNPSERHMQALRDFIAERHCVLEEGWHVEFKTLMGSDELHTFYCAPDGKAFESIPEVACYLGLMSNSNSIEPEGSGNGSASLQRRMHLPKRQKSARLLIANGVAESNETLMSGSCEDLSSDFHTKSCASKLGNNVKVMEARPEENSGTGPQQLNDGLPVQYEDFFVLSLGKVDTRSSYHNVNQIWPVGYKSCWHDRITGSLFMCDVSDGGDSGPVFKVRRYSCSTFPIPNASTVLFRPNLGQSDCQNKEENDEMISVSMDYDEDCSVQMILSDPSPPAEHDILSCLGSYSDESSNVQMSNCLQLKASPPCESSGNLFSDNSVLRDEIGEFSVEEYSSSSAWRTVSKKLMDTCREIYMQRGSLKFFCKHVENDTCSPYSDITEEKNKEKFTSLAKFCGSLRSVKIPSVIQGDSELGTVFEVLVKWLDQDRFGLDVAFVQEIVERLPDVLACSQYIFLNERSHYSSSLTVANGLLLVKTKGGVQAMDEEALNGLFRGCKSDRKHMFEDPVMERHRPPPGKPISSRLPPQLVGDVLQVWEFMWRFHEILGLEEPLSFEELEEELISPWSDGLNLLDKFGGEFHKSQSITSHGTDGTSRHIFSSCSESGPAVSMENPHAFIQMETGAMKEAAQARMASITYSRCTGFTLNKVHNSLLKVLISELQSKVAAVVDPTFDTGESKSKRGKRKDADCLIAAKRTKLSMLPINELTWPELARRYILAVLSTDGNLDSAEITIRGSGKVFRCLQGDGGVLCGSLTGVAGMEADALLLAEATKKIFGSLNREKNILTIDDGGPDATSACDRTMVNDGNIPEWAQLLEPVRKLPTNVGARIKRCIYDALEKGPPEWAKKDIGAFNQQGSL</sequence>
<dbReference type="SMART" id="SM00249">
    <property type="entry name" value="PHD"/>
    <property type="match status" value="1"/>
</dbReference>
<evidence type="ECO:0000256" key="10">
    <source>
        <dbReference type="PROSITE-ProRule" id="PRU00146"/>
    </source>
</evidence>
<evidence type="ECO:0000256" key="4">
    <source>
        <dbReference type="ARBA" id="ARBA00022771"/>
    </source>
</evidence>
<dbReference type="Gene3D" id="3.30.160.360">
    <property type="match status" value="1"/>
</dbReference>
<keyword evidence="15" id="KW-0560">Oxidoreductase</keyword>
<dbReference type="SUPFAM" id="SSF54171">
    <property type="entry name" value="DNA-binding domain"/>
    <property type="match status" value="1"/>
</dbReference>
<feature type="domain" description="PHD-type" evidence="12">
    <location>
        <begin position="66"/>
        <end position="117"/>
    </location>
</feature>